<dbReference type="PROSITE" id="PS50003">
    <property type="entry name" value="PH_DOMAIN"/>
    <property type="match status" value="1"/>
</dbReference>
<dbReference type="PROSITE" id="PS51388">
    <property type="entry name" value="GED"/>
    <property type="match status" value="1"/>
</dbReference>
<evidence type="ECO:0000313" key="4">
    <source>
        <dbReference type="EMBL" id="KAK2079644.1"/>
    </source>
</evidence>
<feature type="domain" description="PH" evidence="2">
    <location>
        <begin position="298"/>
        <end position="419"/>
    </location>
</feature>
<dbReference type="SMART" id="SM00233">
    <property type="entry name" value="PH"/>
    <property type="match status" value="1"/>
</dbReference>
<dbReference type="Gene3D" id="1.20.120.1240">
    <property type="entry name" value="Dynamin, middle domain"/>
    <property type="match status" value="2"/>
</dbReference>
<dbReference type="Pfam" id="PF02212">
    <property type="entry name" value="GED"/>
    <property type="match status" value="1"/>
</dbReference>
<dbReference type="Pfam" id="PF01031">
    <property type="entry name" value="Dynamin_M"/>
    <property type="match status" value="1"/>
</dbReference>
<dbReference type="GO" id="GO:0005737">
    <property type="term" value="C:cytoplasm"/>
    <property type="evidence" value="ECO:0007669"/>
    <property type="project" value="TreeGrafter"/>
</dbReference>
<comment type="caution">
    <text evidence="4">The sequence shown here is derived from an EMBL/GenBank/DDBJ whole genome shotgun (WGS) entry which is preliminary data.</text>
</comment>
<feature type="region of interest" description="Disordered" evidence="1">
    <location>
        <begin position="623"/>
        <end position="690"/>
    </location>
</feature>
<evidence type="ECO:0000313" key="5">
    <source>
        <dbReference type="Proteomes" id="UP001255856"/>
    </source>
</evidence>
<dbReference type="SUPFAM" id="SSF50729">
    <property type="entry name" value="PH domain-like"/>
    <property type="match status" value="1"/>
</dbReference>
<accession>A0AAD9IM27</accession>
<feature type="compositionally biased region" description="Gly residues" evidence="1">
    <location>
        <begin position="224"/>
        <end position="243"/>
    </location>
</feature>
<organism evidence="4 5">
    <name type="scientific">Prototheca wickerhamii</name>
    <dbReference type="NCBI Taxonomy" id="3111"/>
    <lineage>
        <taxon>Eukaryota</taxon>
        <taxon>Viridiplantae</taxon>
        <taxon>Chlorophyta</taxon>
        <taxon>core chlorophytes</taxon>
        <taxon>Trebouxiophyceae</taxon>
        <taxon>Chlorellales</taxon>
        <taxon>Chlorellaceae</taxon>
        <taxon>Prototheca</taxon>
    </lineage>
</organism>
<dbReference type="GO" id="GO:0005525">
    <property type="term" value="F:GTP binding"/>
    <property type="evidence" value="ECO:0007669"/>
    <property type="project" value="UniProtKB-KW"/>
</dbReference>
<dbReference type="GO" id="GO:0008017">
    <property type="term" value="F:microtubule binding"/>
    <property type="evidence" value="ECO:0007669"/>
    <property type="project" value="TreeGrafter"/>
</dbReference>
<dbReference type="Pfam" id="PF00169">
    <property type="entry name" value="PH"/>
    <property type="match status" value="1"/>
</dbReference>
<dbReference type="PANTHER" id="PTHR11566:SF57">
    <property type="entry name" value="DYNAMIN-2B"/>
    <property type="match status" value="1"/>
</dbReference>
<keyword evidence="5" id="KW-1185">Reference proteome</keyword>
<dbReference type="Gene3D" id="2.30.29.30">
    <property type="entry name" value="Pleckstrin-homology domain (PH domain)/Phosphotyrosine-binding domain (PTB)"/>
    <property type="match status" value="1"/>
</dbReference>
<name>A0AAD9IM27_PROWI</name>
<evidence type="ECO:0008006" key="6">
    <source>
        <dbReference type="Google" id="ProtNLM"/>
    </source>
</evidence>
<proteinExistence type="predicted"/>
<feature type="region of interest" description="Disordered" evidence="1">
    <location>
        <begin position="219"/>
        <end position="297"/>
    </location>
</feature>
<protein>
    <recommendedName>
        <fullName evidence="6">Dynamin GTPase</fullName>
    </recommendedName>
</protein>
<evidence type="ECO:0000259" key="3">
    <source>
        <dbReference type="PROSITE" id="PS51388"/>
    </source>
</evidence>
<dbReference type="GO" id="GO:0003924">
    <property type="term" value="F:GTPase activity"/>
    <property type="evidence" value="ECO:0007669"/>
    <property type="project" value="InterPro"/>
</dbReference>
<dbReference type="EMBL" id="JASFZW010000002">
    <property type="protein sequence ID" value="KAK2079644.1"/>
    <property type="molecule type" value="Genomic_DNA"/>
</dbReference>
<sequence>MDEVVQIDAQHLQEVLNRLTDRRVAVDREVLVLGEPKKGMNDIFRHCRGFERAYSLMLQEADTSFKIRAVVEGLLPDTLRKIPIEKRFNRAYVREICREADGYQPHIVSPEAGIRRLVAEAMKLTEDHVHKFVDEVHVVLQATVREAARRSVLAEAGFTAPRPGMEFLRLKGFENAVVVAADKALDEWKAEAHRVAATMVAMECDYVTPSFFRELEREYQESRLGGGQGEAEGDGSGGSGAPGGPRRLTTGEESDDDADGTEASPASRGSAISAAASPSGRPAPPPRRRGGRAPPAGAELKAGWLEKRSGDGGVGLPVDSWKWQRRWFVVAIDRGALGYFKSPEEAQGRGATPRVTINLRQCTIDGDYAASGAAGQHLIRIVHRDPAQPVAKAHHALVLRCADAADKADWLGRLRAAGMTTGAGVGAPAPPTGLFGRGAAKVGGAFQRVAGGLGGSRVAAVLEVGAVEDQDAYYERLGAFTGTYARHVYDRMARAVPKAIILCQVIRSRDRLLDQLYNYLTALKPVEIDALLQEDTGVVKRRSAAQAAAKELEAAQAELHALQERRATGESPREAKVPVSARTLLLAGAFPLVPSNLLPRGMDPRKLYGEFTPLALVGEGVQPKLGPAVKRGGASEGAEKPAGEGAPAAAEPAAEPPGGAGGAPRPRPGACRTGSRPRRPRGSATDLGARAWHARSLPPLHAIVGSLQTEYCPSPSFL</sequence>
<feature type="domain" description="GED" evidence="3">
    <location>
        <begin position="474"/>
        <end position="567"/>
    </location>
</feature>
<dbReference type="PANTHER" id="PTHR11566">
    <property type="entry name" value="DYNAMIN"/>
    <property type="match status" value="1"/>
</dbReference>
<dbReference type="GO" id="GO:0016020">
    <property type="term" value="C:membrane"/>
    <property type="evidence" value="ECO:0007669"/>
    <property type="project" value="TreeGrafter"/>
</dbReference>
<dbReference type="InterPro" id="IPR000375">
    <property type="entry name" value="Dynamin_stalk"/>
</dbReference>
<dbReference type="InterPro" id="IPR020850">
    <property type="entry name" value="GED_dom"/>
</dbReference>
<feature type="compositionally biased region" description="Low complexity" evidence="1">
    <location>
        <begin position="263"/>
        <end position="280"/>
    </location>
</feature>
<dbReference type="InterPro" id="IPR001849">
    <property type="entry name" value="PH_domain"/>
</dbReference>
<feature type="compositionally biased region" description="Low complexity" evidence="1">
    <location>
        <begin position="643"/>
        <end position="657"/>
    </location>
</feature>
<dbReference type="InterPro" id="IPR022812">
    <property type="entry name" value="Dynamin"/>
</dbReference>
<dbReference type="GO" id="GO:0005874">
    <property type="term" value="C:microtubule"/>
    <property type="evidence" value="ECO:0007669"/>
    <property type="project" value="TreeGrafter"/>
</dbReference>
<reference evidence="4" key="1">
    <citation type="submission" date="2021-01" db="EMBL/GenBank/DDBJ databases">
        <authorList>
            <person name="Eckstrom K.M.E."/>
        </authorList>
    </citation>
    <scope>NUCLEOTIDE SEQUENCE</scope>
    <source>
        <strain evidence="4">UVCC 0001</strain>
    </source>
</reference>
<dbReference type="InterPro" id="IPR011993">
    <property type="entry name" value="PH-like_dom_sf"/>
</dbReference>
<dbReference type="InterPro" id="IPR003130">
    <property type="entry name" value="GED"/>
</dbReference>
<gene>
    <name evidence="4" type="ORF">QBZ16_002039</name>
</gene>
<evidence type="ECO:0000256" key="1">
    <source>
        <dbReference type="SAM" id="MobiDB-lite"/>
    </source>
</evidence>
<dbReference type="Proteomes" id="UP001255856">
    <property type="component" value="Unassembled WGS sequence"/>
</dbReference>
<evidence type="ECO:0000259" key="2">
    <source>
        <dbReference type="PROSITE" id="PS50003"/>
    </source>
</evidence>
<dbReference type="AlphaFoldDB" id="A0AAD9IM27"/>